<protein>
    <submittedName>
        <fullName evidence="1">Uncharacterized protein</fullName>
    </submittedName>
</protein>
<dbReference type="STRING" id="551996.SAMN05192573_112131"/>
<reference evidence="2" key="1">
    <citation type="submission" date="2016-10" db="EMBL/GenBank/DDBJ databases">
        <authorList>
            <person name="Varghese N."/>
            <person name="Submissions S."/>
        </authorList>
    </citation>
    <scope>NUCLEOTIDE SEQUENCE [LARGE SCALE GENOMIC DNA]</scope>
    <source>
        <strain evidence="2">Gh-67</strain>
    </source>
</reference>
<dbReference type="RefSeq" id="WP_091171826.1">
    <property type="nucleotide sequence ID" value="NZ_FNCG01000012.1"/>
</dbReference>
<evidence type="ECO:0000313" key="2">
    <source>
        <dbReference type="Proteomes" id="UP000199705"/>
    </source>
</evidence>
<dbReference type="Proteomes" id="UP000199705">
    <property type="component" value="Unassembled WGS sequence"/>
</dbReference>
<dbReference type="Gene3D" id="3.40.1690.20">
    <property type="match status" value="1"/>
</dbReference>
<evidence type="ECO:0000313" key="1">
    <source>
        <dbReference type="EMBL" id="SDH76282.1"/>
    </source>
</evidence>
<gene>
    <name evidence="1" type="ORF">SAMN05192573_112131</name>
</gene>
<name>A0A1G8F2D9_9SPHI</name>
<organism evidence="1 2">
    <name type="scientific">Mucilaginibacter gossypii</name>
    <dbReference type="NCBI Taxonomy" id="551996"/>
    <lineage>
        <taxon>Bacteria</taxon>
        <taxon>Pseudomonadati</taxon>
        <taxon>Bacteroidota</taxon>
        <taxon>Sphingobacteriia</taxon>
        <taxon>Sphingobacteriales</taxon>
        <taxon>Sphingobacteriaceae</taxon>
        <taxon>Mucilaginibacter</taxon>
    </lineage>
</organism>
<sequence length="72" mass="8339">MLNRKAVERLEAVNKEKVNLYFKSTFAKDTAFKKVFTPALGKGINNSPHYSFTIGQVESFERNMNEAERSFY</sequence>
<accession>A0A1G8F2D9</accession>
<proteinExistence type="predicted"/>
<dbReference type="EMBL" id="FNCG01000012">
    <property type="protein sequence ID" value="SDH76282.1"/>
    <property type="molecule type" value="Genomic_DNA"/>
</dbReference>
<dbReference type="AlphaFoldDB" id="A0A1G8F2D9"/>
<keyword evidence="2" id="KW-1185">Reference proteome</keyword>